<dbReference type="AlphaFoldDB" id="A0A3Q3WSJ8"/>
<evidence type="ECO:0000256" key="7">
    <source>
        <dbReference type="ARBA" id="ARBA00022870"/>
    </source>
</evidence>
<evidence type="ECO:0000256" key="10">
    <source>
        <dbReference type="ARBA" id="ARBA00023139"/>
    </source>
</evidence>
<keyword evidence="11" id="KW-1015">Disulfide bond</keyword>
<comment type="subcellular location">
    <subcellularLocation>
        <location evidence="1">Host cell membrane</location>
        <topology evidence="1">Single-pass type I membrane protein</topology>
    </subcellularLocation>
    <subcellularLocation>
        <location evidence="2">Host endomembrane system</location>
        <topology evidence="2">Peripheral membrane protein</topology>
    </subcellularLocation>
    <subcellularLocation>
        <location evidence="3">Virion membrane</location>
        <topology evidence="3">Single-pass type I membrane protein</topology>
    </subcellularLocation>
</comment>
<keyword evidence="6 14" id="KW-0812">Transmembrane</keyword>
<evidence type="ECO:0000256" key="9">
    <source>
        <dbReference type="ARBA" id="ARBA00023136"/>
    </source>
</evidence>
<dbReference type="Ensembl" id="ENSMMOT00000012323.1">
    <property type="protein sequence ID" value="ENSMMOP00000012119.1"/>
    <property type="gene ID" value="ENSMMOG00000009307.1"/>
</dbReference>
<evidence type="ECO:0000256" key="5">
    <source>
        <dbReference type="ARBA" id="ARBA00022581"/>
    </source>
</evidence>
<dbReference type="SUPFAM" id="SSF58069">
    <property type="entry name" value="Virus ectodomain"/>
    <property type="match status" value="1"/>
</dbReference>
<keyword evidence="13" id="KW-0449">Lipoprotein</keyword>
<dbReference type="OMA" id="WMEWIEY"/>
<evidence type="ECO:0000313" key="16">
    <source>
        <dbReference type="Proteomes" id="UP000261620"/>
    </source>
</evidence>
<dbReference type="Gene3D" id="1.10.287.210">
    <property type="match status" value="1"/>
</dbReference>
<organism evidence="15 16">
    <name type="scientific">Mola mola</name>
    <name type="common">Ocean sunfish</name>
    <name type="synonym">Tetraodon mola</name>
    <dbReference type="NCBI Taxonomy" id="94237"/>
    <lineage>
        <taxon>Eukaryota</taxon>
        <taxon>Metazoa</taxon>
        <taxon>Chordata</taxon>
        <taxon>Craniata</taxon>
        <taxon>Vertebrata</taxon>
        <taxon>Euteleostomi</taxon>
        <taxon>Actinopterygii</taxon>
        <taxon>Neopterygii</taxon>
        <taxon>Teleostei</taxon>
        <taxon>Neoteleostei</taxon>
        <taxon>Acanthomorphata</taxon>
        <taxon>Eupercaria</taxon>
        <taxon>Tetraodontiformes</taxon>
        <taxon>Molidae</taxon>
        <taxon>Mola</taxon>
    </lineage>
</organism>
<dbReference type="PANTHER" id="PTHR10424">
    <property type="entry name" value="VIRAL ENVELOPE PROTEIN"/>
    <property type="match status" value="1"/>
</dbReference>
<dbReference type="STRING" id="94237.ENSMMOP00000012119"/>
<sequence length="533" mass="60030">MIHRNSELHRNWRYYGREAIQLKNRAYDPGNWNIFKAANPAFYKDETATVEVDFCSLVIGNCCNKQWASKLTWADKYICMVYQTTQSGRLCELRPQALWTTGADYDYQMQGSDDLRNLKNRLTVIKKSSSPCTTRADCNNLLITLQDPGQSDQRLFAILAYISALETGYTERNEWLAWMMYTAKQNGQSNCVACAKARPQLGTAPFKLSDDTDPKSLQCVLQLFNGAFVPENETCKTLALLFSPVKKTDVPPSVMVYKGNYTCFSRHGVGQKLLAFPSDYCQTTIVTHDMKLRPKLPAQWQGSCALTQLLMPFHMFPTGGSFDNLVYIDSIGVPDEFKARNQVASGFESFLFWWATINKNVDWINYIYYNQQRFVNYTRDAVKGIAEQLGLTSLMAWQNRMALDMLLAERSGVCRMFGTFCCIPNNTSPDGSITKALEGLTSLSEELVENSGVDNPFTRMMQSWFGRWSSLISSLLISLSVVAAILVTCGCGCILSALYEIEKVINPSVVQLKLPSSLNTSFLLFKSSIRASL</sequence>
<dbReference type="Proteomes" id="UP000261620">
    <property type="component" value="Unplaced"/>
</dbReference>
<evidence type="ECO:0000313" key="15">
    <source>
        <dbReference type="Ensembl" id="ENSMMOP00000012119.1"/>
    </source>
</evidence>
<proteinExistence type="predicted"/>
<evidence type="ECO:0000256" key="4">
    <source>
        <dbReference type="ARBA" id="ARBA00022511"/>
    </source>
</evidence>
<name>A0A3Q3WSJ8_MOLML</name>
<keyword evidence="9 14" id="KW-0472">Membrane</keyword>
<evidence type="ECO:0000256" key="1">
    <source>
        <dbReference type="ARBA" id="ARBA00004402"/>
    </source>
</evidence>
<reference evidence="15" key="1">
    <citation type="submission" date="2025-08" db="UniProtKB">
        <authorList>
            <consortium name="Ensembl"/>
        </authorList>
    </citation>
    <scope>IDENTIFICATION</scope>
</reference>
<keyword evidence="8 14" id="KW-1133">Transmembrane helix</keyword>
<dbReference type="PANTHER" id="PTHR10424:SF81">
    <property type="entry name" value="ERVV2 PROTEIN"/>
    <property type="match status" value="1"/>
</dbReference>
<keyword evidence="10" id="KW-0564">Palmitate</keyword>
<feature type="transmembrane region" description="Helical" evidence="14">
    <location>
        <begin position="468"/>
        <end position="499"/>
    </location>
</feature>
<evidence type="ECO:0000256" key="3">
    <source>
        <dbReference type="ARBA" id="ARBA00004563"/>
    </source>
</evidence>
<reference evidence="15" key="2">
    <citation type="submission" date="2025-09" db="UniProtKB">
        <authorList>
            <consortium name="Ensembl"/>
        </authorList>
    </citation>
    <scope>IDENTIFICATION</scope>
</reference>
<evidence type="ECO:0000256" key="2">
    <source>
        <dbReference type="ARBA" id="ARBA00004531"/>
    </source>
</evidence>
<keyword evidence="16" id="KW-1185">Reference proteome</keyword>
<evidence type="ECO:0000256" key="11">
    <source>
        <dbReference type="ARBA" id="ARBA00023157"/>
    </source>
</evidence>
<evidence type="ECO:0000256" key="12">
    <source>
        <dbReference type="ARBA" id="ARBA00023180"/>
    </source>
</evidence>
<keyword evidence="7" id="KW-1043">Host membrane</keyword>
<evidence type="ECO:0000256" key="6">
    <source>
        <dbReference type="ARBA" id="ARBA00022692"/>
    </source>
</evidence>
<evidence type="ECO:0000256" key="8">
    <source>
        <dbReference type="ARBA" id="ARBA00022989"/>
    </source>
</evidence>
<keyword evidence="5" id="KW-0945">Host-virus interaction</keyword>
<dbReference type="InterPro" id="IPR018154">
    <property type="entry name" value="TLV/ENV_coat_polyprotein"/>
</dbReference>
<keyword evidence="4" id="KW-1032">Host cell membrane</keyword>
<accession>A0A3Q3WSJ8</accession>
<evidence type="ECO:0000256" key="13">
    <source>
        <dbReference type="ARBA" id="ARBA00023288"/>
    </source>
</evidence>
<protein>
    <submittedName>
        <fullName evidence="15">Uncharacterized protein</fullName>
    </submittedName>
</protein>
<evidence type="ECO:0000256" key="14">
    <source>
        <dbReference type="SAM" id="Phobius"/>
    </source>
</evidence>
<keyword evidence="12" id="KW-0325">Glycoprotein</keyword>